<feature type="compositionally biased region" description="Pro residues" evidence="1">
    <location>
        <begin position="338"/>
        <end position="348"/>
    </location>
</feature>
<dbReference type="SUPFAM" id="SSF54160">
    <property type="entry name" value="Chromo domain-like"/>
    <property type="match status" value="1"/>
</dbReference>
<accession>W9RV75</accession>
<feature type="region of interest" description="Disordered" evidence="1">
    <location>
        <begin position="335"/>
        <end position="473"/>
    </location>
</feature>
<dbReference type="PROSITE" id="PS50013">
    <property type="entry name" value="CHROMO_2"/>
    <property type="match status" value="1"/>
</dbReference>
<organism evidence="3 4">
    <name type="scientific">Morus notabilis</name>
    <dbReference type="NCBI Taxonomy" id="981085"/>
    <lineage>
        <taxon>Eukaryota</taxon>
        <taxon>Viridiplantae</taxon>
        <taxon>Streptophyta</taxon>
        <taxon>Embryophyta</taxon>
        <taxon>Tracheophyta</taxon>
        <taxon>Spermatophyta</taxon>
        <taxon>Magnoliopsida</taxon>
        <taxon>eudicotyledons</taxon>
        <taxon>Gunneridae</taxon>
        <taxon>Pentapetalae</taxon>
        <taxon>rosids</taxon>
        <taxon>fabids</taxon>
        <taxon>Rosales</taxon>
        <taxon>Moraceae</taxon>
        <taxon>Moreae</taxon>
        <taxon>Morus</taxon>
    </lineage>
</organism>
<dbReference type="InterPro" id="IPR000953">
    <property type="entry name" value="Chromo/chromo_shadow_dom"/>
</dbReference>
<name>W9RV75_9ROSA</name>
<evidence type="ECO:0000313" key="4">
    <source>
        <dbReference type="Proteomes" id="UP000030645"/>
    </source>
</evidence>
<evidence type="ECO:0000313" key="3">
    <source>
        <dbReference type="EMBL" id="EXB97334.1"/>
    </source>
</evidence>
<dbReference type="EMBL" id="KE345262">
    <property type="protein sequence ID" value="EXB97334.1"/>
    <property type="molecule type" value="Genomic_DNA"/>
</dbReference>
<feature type="compositionally biased region" description="Pro residues" evidence="1">
    <location>
        <begin position="419"/>
        <end position="433"/>
    </location>
</feature>
<dbReference type="eggNOG" id="ENOG502QQMB">
    <property type="taxonomic scope" value="Eukaryota"/>
</dbReference>
<dbReference type="Pfam" id="PF23041">
    <property type="entry name" value="DUF7036"/>
    <property type="match status" value="2"/>
</dbReference>
<protein>
    <recommendedName>
        <fullName evidence="2">Chromo domain-containing protein</fullName>
    </recommendedName>
</protein>
<gene>
    <name evidence="3" type="ORF">L484_024196</name>
</gene>
<proteinExistence type="predicted"/>
<dbReference type="PANTHER" id="PTHR33826">
    <property type="entry name" value="F20B24.21"/>
    <property type="match status" value="1"/>
</dbReference>
<feature type="compositionally biased region" description="Low complexity" evidence="1">
    <location>
        <begin position="349"/>
        <end position="359"/>
    </location>
</feature>
<feature type="compositionally biased region" description="Low complexity" evidence="1">
    <location>
        <begin position="407"/>
        <end position="418"/>
    </location>
</feature>
<dbReference type="AlphaFoldDB" id="W9RV75"/>
<evidence type="ECO:0000256" key="1">
    <source>
        <dbReference type="SAM" id="MobiDB-lite"/>
    </source>
</evidence>
<feature type="domain" description="Chromo" evidence="2">
    <location>
        <begin position="55"/>
        <end position="105"/>
    </location>
</feature>
<dbReference type="InterPro" id="IPR055464">
    <property type="entry name" value="DUF7036"/>
</dbReference>
<reference evidence="4" key="1">
    <citation type="submission" date="2013-01" db="EMBL/GenBank/DDBJ databases">
        <title>Draft Genome Sequence of a Mulberry Tree, Morus notabilis C.K. Schneid.</title>
        <authorList>
            <person name="He N."/>
            <person name="Zhao S."/>
        </authorList>
    </citation>
    <scope>NUCLEOTIDE SEQUENCE</scope>
</reference>
<evidence type="ECO:0000259" key="2">
    <source>
        <dbReference type="PROSITE" id="PS50013"/>
    </source>
</evidence>
<sequence>MDPSWSPRRLDELPIVSCSQQMLAYTRCSMSPNLKPSGEILHLLTPCRTPLGGARWPAAILCARRAREGGPHDLDHLVQWEGLPEWEPTWEPLDALHHPPVQAYFVLEKPVSQLVPLIGRLEYDITAEIGVPDTKVAVLSMHQSGAPNSTAVAFGALPDPINARISPVSLSVLRSSLIEVFLQTTNLTLTTSTFGHPSRFEILKFQGGITVIPVQPASIWQMPQILFNFTLNNSISEILDNIVELKDQLKFGLHLRPYENVYVQITNTIGSTTAATVVIQASVVLPDFGNLQPPRLKQLAVTLTSSPARNLGLNNSVFGSVKSISLSSYLKGTLSSIPPSPSPAPAPGPSDYAGSSFPLDPAPTSSPAPSPYILDPSPCSDCDASTPAPSFVVPQSPQPCSNHDSDISPSSSPTSPSNPIAPPAITPAAPPHSRPMGPKSHLSPDVSPVPQPSHASNKGNTKALESPSFAPSPSSSAVVSLYEEIWALGLSALIIFYLLC</sequence>
<dbReference type="Proteomes" id="UP000030645">
    <property type="component" value="Unassembled WGS sequence"/>
</dbReference>
<dbReference type="STRING" id="981085.W9RV75"/>
<keyword evidence="4" id="KW-1185">Reference proteome</keyword>
<dbReference type="PANTHER" id="PTHR33826:SF4">
    <property type="entry name" value="F20B24.21"/>
    <property type="match status" value="1"/>
</dbReference>
<dbReference type="InterPro" id="IPR016197">
    <property type="entry name" value="Chromo-like_dom_sf"/>
</dbReference>
<feature type="compositionally biased region" description="Pro residues" evidence="1">
    <location>
        <begin position="360"/>
        <end position="370"/>
    </location>
</feature>